<dbReference type="AlphaFoldDB" id="A0A6M4ITB8"/>
<accession>A0A6M4ITB8</accession>
<dbReference type="PROSITE" id="PS51257">
    <property type="entry name" value="PROKAR_LIPOPROTEIN"/>
    <property type="match status" value="1"/>
</dbReference>
<evidence type="ECO:0000256" key="1">
    <source>
        <dbReference type="SAM" id="SignalP"/>
    </source>
</evidence>
<dbReference type="EMBL" id="CP053085">
    <property type="protein sequence ID" value="QJR36726.1"/>
    <property type="molecule type" value="Genomic_DNA"/>
</dbReference>
<name>A0A6M4ITB8_9BACT</name>
<keyword evidence="3" id="KW-1185">Reference proteome</keyword>
<protein>
    <submittedName>
        <fullName evidence="2">RagB/SusD family nutrient uptake outer membrane protein</fullName>
    </submittedName>
</protein>
<gene>
    <name evidence="2" type="ORF">HKW67_14995</name>
</gene>
<dbReference type="RefSeq" id="WP_171226160.1">
    <property type="nucleotide sequence ID" value="NZ_CP053085.1"/>
</dbReference>
<keyword evidence="1" id="KW-0732">Signal</keyword>
<sequence>MHTSVSRSVAVRRRAAILIGTMAAASLAGCVDLAVTDPNNLSIATVFNNAANTEAALIGSFKAYTAVNRGSCPTLIYSLWGHDITTTSVTYLEFAVEPRLPINNRDNVNCATRVAYWTPYEASAGAREAFIGIRDNKLKFGAIDATTPNGADTPNRKLFAKFIIAISQLKLALATDQAYITDTITPGLNQTNVTLVPWPDVLANAKAQMNVVITEAKAGPNFTWPALFINGRPITRDELVRVMYSFLVRADVYSPRTPAARNAVNWNAVLARLDSGITRDFGWQADPAVANTASTYINNSFAQSTVRIHNRLLGPADTSGNYQAWVAAPIANRTAFTITTPDRRIHGATNSVAGTRFTRLTSTMGSASNGAYLTSSYRSTRYLNTAADSGNRAFIQIMSMDEMKFIRAEALFRVGRFTEAAALINPTRVAAGLRPADANGPPAGRDCVPRKDNGACGDLFDAIQYEKRIELYPTEGDISWWDARGWGKLVPGTPFHVPVSGRELISLGIPYYTFGGVGSPGTAP</sequence>
<evidence type="ECO:0000313" key="2">
    <source>
        <dbReference type="EMBL" id="QJR36726.1"/>
    </source>
</evidence>
<dbReference type="InterPro" id="IPR011990">
    <property type="entry name" value="TPR-like_helical_dom_sf"/>
</dbReference>
<dbReference type="Gene3D" id="1.25.40.390">
    <property type="match status" value="1"/>
</dbReference>
<dbReference type="Proteomes" id="UP000500938">
    <property type="component" value="Chromosome"/>
</dbReference>
<dbReference type="KEGG" id="ggr:HKW67_14995"/>
<feature type="chain" id="PRO_5026959688" evidence="1">
    <location>
        <begin position="29"/>
        <end position="524"/>
    </location>
</feature>
<organism evidence="2 3">
    <name type="scientific">Gemmatimonas groenlandica</name>
    <dbReference type="NCBI Taxonomy" id="2732249"/>
    <lineage>
        <taxon>Bacteria</taxon>
        <taxon>Pseudomonadati</taxon>
        <taxon>Gemmatimonadota</taxon>
        <taxon>Gemmatimonadia</taxon>
        <taxon>Gemmatimonadales</taxon>
        <taxon>Gemmatimonadaceae</taxon>
        <taxon>Gemmatimonas</taxon>
    </lineage>
</organism>
<dbReference type="SUPFAM" id="SSF48452">
    <property type="entry name" value="TPR-like"/>
    <property type="match status" value="1"/>
</dbReference>
<proteinExistence type="predicted"/>
<evidence type="ECO:0000313" key="3">
    <source>
        <dbReference type="Proteomes" id="UP000500938"/>
    </source>
</evidence>
<feature type="signal peptide" evidence="1">
    <location>
        <begin position="1"/>
        <end position="28"/>
    </location>
</feature>
<reference evidence="2 3" key="1">
    <citation type="submission" date="2020-05" db="EMBL/GenBank/DDBJ databases">
        <title>Complete genome sequence of Gemmatimonas greenlandica TET16.</title>
        <authorList>
            <person name="Zeng Y."/>
        </authorList>
    </citation>
    <scope>NUCLEOTIDE SEQUENCE [LARGE SCALE GENOMIC DNA]</scope>
    <source>
        <strain evidence="2 3">TET16</strain>
    </source>
</reference>